<name>A0A175REJ1_9MICO</name>
<comment type="caution">
    <text evidence="1">The sequence shown here is derived from an EMBL/GenBank/DDBJ whole genome shotgun (WGS) entry which is preliminary data.</text>
</comment>
<dbReference type="PATRIC" id="fig|33881.3.peg.576"/>
<reference evidence="1 2" key="1">
    <citation type="journal article" date="2016" name="Front. Microbiol.">
        <title>Genomic Resource of Rice Seed Associated Bacteria.</title>
        <authorList>
            <person name="Midha S."/>
            <person name="Bansal K."/>
            <person name="Sharma S."/>
            <person name="Kumar N."/>
            <person name="Patil P.P."/>
            <person name="Chaudhry V."/>
            <person name="Patil P.B."/>
        </authorList>
    </citation>
    <scope>NUCLEOTIDE SEQUENCE [LARGE SCALE GENOMIC DNA]</scope>
    <source>
        <strain evidence="1 2">NS184</strain>
    </source>
</reference>
<evidence type="ECO:0000313" key="2">
    <source>
        <dbReference type="Proteomes" id="UP000078252"/>
    </source>
</evidence>
<proteinExistence type="predicted"/>
<evidence type="ECO:0000313" key="1">
    <source>
        <dbReference type="EMBL" id="KTR02086.1"/>
    </source>
</evidence>
<sequence>MERMNDKRVHYLSCAPESYDSTAIYGVFDTWAEARDAAINAEYLSVSAEIQEWVGSDLIQTWSWRVYPKSFSNGWGADAEERF</sequence>
<accession>A0A175REJ1</accession>
<dbReference type="STRING" id="33881.NS184_16900"/>
<dbReference type="EMBL" id="LDQC01000154">
    <property type="protein sequence ID" value="KTR02086.1"/>
    <property type="molecule type" value="Genomic_DNA"/>
</dbReference>
<organism evidence="1 2">
    <name type="scientific">Curtobacterium luteum</name>
    <dbReference type="NCBI Taxonomy" id="33881"/>
    <lineage>
        <taxon>Bacteria</taxon>
        <taxon>Bacillati</taxon>
        <taxon>Actinomycetota</taxon>
        <taxon>Actinomycetes</taxon>
        <taxon>Micrococcales</taxon>
        <taxon>Microbacteriaceae</taxon>
        <taxon>Curtobacterium</taxon>
    </lineage>
</organism>
<dbReference type="AlphaFoldDB" id="A0A175REJ1"/>
<protein>
    <submittedName>
        <fullName evidence="1">Uncharacterized protein</fullName>
    </submittedName>
</protein>
<dbReference type="Proteomes" id="UP000078252">
    <property type="component" value="Unassembled WGS sequence"/>
</dbReference>
<gene>
    <name evidence="1" type="ORF">NS184_16900</name>
</gene>